<sequence length="107" mass="12075">MNNLILVVVTVAVTLLAVRAFKWRSVYKRMQKQSQSREVLQRYGLDTELYLGTLGVNDKELRDAIDDFRFTGHVIVDRNGGIIGGLVPNVPVRPKPKLRLVVSNDVN</sequence>
<accession>A0A9P1JLE2</accession>
<proteinExistence type="predicted"/>
<keyword evidence="1" id="KW-0614">Plasmid</keyword>
<dbReference type="AlphaFoldDB" id="A0A9P1JLE2"/>
<organism evidence="1">
    <name type="scientific">Vibrio nigripulchritudo</name>
    <dbReference type="NCBI Taxonomy" id="28173"/>
    <lineage>
        <taxon>Bacteria</taxon>
        <taxon>Pseudomonadati</taxon>
        <taxon>Pseudomonadota</taxon>
        <taxon>Gammaproteobacteria</taxon>
        <taxon>Vibrionales</taxon>
        <taxon>Vibrionaceae</taxon>
        <taxon>Vibrio</taxon>
    </lineage>
</organism>
<dbReference type="EMBL" id="FP893246">
    <property type="protein sequence ID" value="CBJ93089.1"/>
    <property type="molecule type" value="Genomic_DNA"/>
</dbReference>
<name>A0A9P1JLE2_9VIBR</name>
<dbReference type="RefSeq" id="WP_013610230.1">
    <property type="nucleotide sequence ID" value="NC_015156.1"/>
</dbReference>
<evidence type="ECO:0000313" key="1">
    <source>
        <dbReference type="EMBL" id="CBJ93089.1"/>
    </source>
</evidence>
<reference evidence="1" key="1">
    <citation type="submission" date="2010-02" db="EMBL/GenBank/DDBJ databases">
        <authorList>
            <person name="Genoscope - CEA"/>
        </authorList>
    </citation>
    <scope>NUCLEOTIDE SEQUENCE</scope>
    <source>
        <plasmid evidence="1">VIBNI_pA</plasmid>
    </source>
</reference>
<protein>
    <submittedName>
        <fullName evidence="1">Uncharacterized protein</fullName>
    </submittedName>
</protein>
<geneLocation type="plasmid" evidence="1">
    <name>VIBNI_pA</name>
</geneLocation>
<gene>
    <name evidence="1" type="ORF">VIBNI_0041</name>
</gene>